<evidence type="ECO:0000256" key="1">
    <source>
        <dbReference type="SAM" id="Coils"/>
    </source>
</evidence>
<dbReference type="SUPFAM" id="SSF54060">
    <property type="entry name" value="His-Me finger endonucleases"/>
    <property type="match status" value="1"/>
</dbReference>
<name>A0A0F9QS68_9ZZZZ</name>
<sequence>MTTIGEIRKAREIGKTEHGNFIWQACADCGKERWVKFNNGQANHFRCRSCDRKIRSNYRGGRIADPHGYTRIRLQPEDFFYPMVKRGGYVSEHRLVMAEHLGRCLQSWEIVHHKNGIRTDNRIENLELTTIGSHIREHHKGYQDGYQKGLYDGHEVRIKQLEQRVTLLESENVLLKSLQPTEMR</sequence>
<keyword evidence="1" id="KW-0175">Coiled coil</keyword>
<accession>A0A0F9QS68</accession>
<dbReference type="AlphaFoldDB" id="A0A0F9QS68"/>
<gene>
    <name evidence="3" type="ORF">LCGC14_0684650</name>
</gene>
<evidence type="ECO:0000313" key="3">
    <source>
        <dbReference type="EMBL" id="KKN45279.1"/>
    </source>
</evidence>
<comment type="caution">
    <text evidence="3">The sequence shown here is derived from an EMBL/GenBank/DDBJ whole genome shotgun (WGS) entry which is preliminary data.</text>
</comment>
<organism evidence="3">
    <name type="scientific">marine sediment metagenome</name>
    <dbReference type="NCBI Taxonomy" id="412755"/>
    <lineage>
        <taxon>unclassified sequences</taxon>
        <taxon>metagenomes</taxon>
        <taxon>ecological metagenomes</taxon>
    </lineage>
</organism>
<dbReference type="EMBL" id="LAZR01001399">
    <property type="protein sequence ID" value="KKN45279.1"/>
    <property type="molecule type" value="Genomic_DNA"/>
</dbReference>
<reference evidence="3" key="1">
    <citation type="journal article" date="2015" name="Nature">
        <title>Complex archaea that bridge the gap between prokaryotes and eukaryotes.</title>
        <authorList>
            <person name="Spang A."/>
            <person name="Saw J.H."/>
            <person name="Jorgensen S.L."/>
            <person name="Zaremba-Niedzwiedzka K."/>
            <person name="Martijn J."/>
            <person name="Lind A.E."/>
            <person name="van Eijk R."/>
            <person name="Schleper C."/>
            <person name="Guy L."/>
            <person name="Ettema T.J."/>
        </authorList>
    </citation>
    <scope>NUCLEOTIDE SEQUENCE</scope>
</reference>
<feature type="domain" description="HNH nuclease" evidence="2">
    <location>
        <begin position="93"/>
        <end position="130"/>
    </location>
</feature>
<feature type="coiled-coil region" evidence="1">
    <location>
        <begin position="151"/>
        <end position="178"/>
    </location>
</feature>
<dbReference type="InterPro" id="IPR003615">
    <property type="entry name" value="HNH_nuc"/>
</dbReference>
<dbReference type="InterPro" id="IPR044925">
    <property type="entry name" value="His-Me_finger_sf"/>
</dbReference>
<dbReference type="Gene3D" id="3.90.75.20">
    <property type="match status" value="1"/>
</dbReference>
<evidence type="ECO:0000259" key="2">
    <source>
        <dbReference type="Pfam" id="PF13392"/>
    </source>
</evidence>
<protein>
    <recommendedName>
        <fullName evidence="2">HNH nuclease domain-containing protein</fullName>
    </recommendedName>
</protein>
<dbReference type="Pfam" id="PF13392">
    <property type="entry name" value="HNH_3"/>
    <property type="match status" value="1"/>
</dbReference>
<proteinExistence type="predicted"/>